<dbReference type="AlphaFoldDB" id="A0A9N9X6L2"/>
<keyword evidence="4 5" id="KW-0238">DNA-binding</keyword>
<evidence type="ECO:0000313" key="8">
    <source>
        <dbReference type="Proteomes" id="UP001153709"/>
    </source>
</evidence>
<keyword evidence="3" id="KW-0862">Zinc</keyword>
<dbReference type="InterPro" id="IPR006612">
    <property type="entry name" value="THAP_Znf"/>
</dbReference>
<feature type="domain" description="THAP-type" evidence="6">
    <location>
        <begin position="1"/>
        <end position="65"/>
    </location>
</feature>
<evidence type="ECO:0000256" key="2">
    <source>
        <dbReference type="ARBA" id="ARBA00022771"/>
    </source>
</evidence>
<gene>
    <name evidence="7" type="ORF">DIABBA_LOCUS866</name>
</gene>
<dbReference type="OrthoDB" id="7701410at2759"/>
<dbReference type="GO" id="GO:0003677">
    <property type="term" value="F:DNA binding"/>
    <property type="evidence" value="ECO:0007669"/>
    <property type="project" value="UniProtKB-UniRule"/>
</dbReference>
<dbReference type="EMBL" id="OU898276">
    <property type="protein sequence ID" value="CAG9826782.1"/>
    <property type="molecule type" value="Genomic_DNA"/>
</dbReference>
<dbReference type="PROSITE" id="PS50950">
    <property type="entry name" value="ZF_THAP"/>
    <property type="match status" value="1"/>
</dbReference>
<evidence type="ECO:0000256" key="3">
    <source>
        <dbReference type="ARBA" id="ARBA00022833"/>
    </source>
</evidence>
<protein>
    <recommendedName>
        <fullName evidence="6">THAP-type domain-containing protein</fullName>
    </recommendedName>
</protein>
<keyword evidence="2 5" id="KW-0863">Zinc-finger</keyword>
<dbReference type="Pfam" id="PF05485">
    <property type="entry name" value="THAP"/>
    <property type="match status" value="1"/>
</dbReference>
<evidence type="ECO:0000256" key="1">
    <source>
        <dbReference type="ARBA" id="ARBA00022723"/>
    </source>
</evidence>
<proteinExistence type="predicted"/>
<dbReference type="Proteomes" id="UP001153709">
    <property type="component" value="Chromosome 1"/>
</dbReference>
<evidence type="ECO:0000256" key="5">
    <source>
        <dbReference type="PROSITE-ProRule" id="PRU00309"/>
    </source>
</evidence>
<evidence type="ECO:0000313" key="7">
    <source>
        <dbReference type="EMBL" id="CAG9826782.1"/>
    </source>
</evidence>
<evidence type="ECO:0000256" key="4">
    <source>
        <dbReference type="ARBA" id="ARBA00023125"/>
    </source>
</evidence>
<accession>A0A9N9X6L2</accession>
<dbReference type="SUPFAM" id="SSF57716">
    <property type="entry name" value="Glucocorticoid receptor-like (DNA-binding domain)"/>
    <property type="match status" value="1"/>
</dbReference>
<name>A0A9N9X6L2_DIABA</name>
<sequence>MASCAFVLCPNNSRNNKKNSTGISFHGFPKDVERRNGWIQFVNSVGTRNHQNIANCVPNIFRRTV</sequence>
<keyword evidence="1" id="KW-0479">Metal-binding</keyword>
<evidence type="ECO:0000259" key="6">
    <source>
        <dbReference type="PROSITE" id="PS50950"/>
    </source>
</evidence>
<organism evidence="7 8">
    <name type="scientific">Diabrotica balteata</name>
    <name type="common">Banded cucumber beetle</name>
    <dbReference type="NCBI Taxonomy" id="107213"/>
    <lineage>
        <taxon>Eukaryota</taxon>
        <taxon>Metazoa</taxon>
        <taxon>Ecdysozoa</taxon>
        <taxon>Arthropoda</taxon>
        <taxon>Hexapoda</taxon>
        <taxon>Insecta</taxon>
        <taxon>Pterygota</taxon>
        <taxon>Neoptera</taxon>
        <taxon>Endopterygota</taxon>
        <taxon>Coleoptera</taxon>
        <taxon>Polyphaga</taxon>
        <taxon>Cucujiformia</taxon>
        <taxon>Chrysomeloidea</taxon>
        <taxon>Chrysomelidae</taxon>
        <taxon>Galerucinae</taxon>
        <taxon>Diabroticina</taxon>
        <taxon>Diabroticites</taxon>
        <taxon>Diabrotica</taxon>
    </lineage>
</organism>
<reference evidence="7" key="1">
    <citation type="submission" date="2022-01" db="EMBL/GenBank/DDBJ databases">
        <authorList>
            <person name="King R."/>
        </authorList>
    </citation>
    <scope>NUCLEOTIDE SEQUENCE</scope>
</reference>
<keyword evidence="8" id="KW-1185">Reference proteome</keyword>
<dbReference type="GO" id="GO:0008270">
    <property type="term" value="F:zinc ion binding"/>
    <property type="evidence" value="ECO:0007669"/>
    <property type="project" value="UniProtKB-KW"/>
</dbReference>